<reference evidence="1 2" key="1">
    <citation type="submission" date="2019-07" db="EMBL/GenBank/DDBJ databases">
        <title>Whole genome shotgun sequence of Cellulomonas soli NBRC 109434.</title>
        <authorList>
            <person name="Hosoyama A."/>
            <person name="Uohara A."/>
            <person name="Ohji S."/>
            <person name="Ichikawa N."/>
        </authorList>
    </citation>
    <scope>NUCLEOTIDE SEQUENCE [LARGE SCALE GENOMIC DNA]</scope>
    <source>
        <strain evidence="1 2">NBRC 109434</strain>
    </source>
</reference>
<dbReference type="AlphaFoldDB" id="A0A512PEF7"/>
<evidence type="ECO:0000313" key="2">
    <source>
        <dbReference type="Proteomes" id="UP000321798"/>
    </source>
</evidence>
<evidence type="ECO:0000313" key="1">
    <source>
        <dbReference type="EMBL" id="GEP69597.1"/>
    </source>
</evidence>
<evidence type="ECO:0008006" key="3">
    <source>
        <dbReference type="Google" id="ProtNLM"/>
    </source>
</evidence>
<sequence length="71" mass="7536">MSGARLRVDPVACDGIGMCARLSTAVGLDEWGYPIVGGLLPDQVAAARRAVRACPRRALWIEEEDTPAGRA</sequence>
<keyword evidence="2" id="KW-1185">Reference proteome</keyword>
<accession>A0A512PEF7</accession>
<dbReference type="EMBL" id="BKAL01000007">
    <property type="protein sequence ID" value="GEP69597.1"/>
    <property type="molecule type" value="Genomic_DNA"/>
</dbReference>
<organism evidence="1 2">
    <name type="scientific">Cellulomonas soli</name>
    <dbReference type="NCBI Taxonomy" id="931535"/>
    <lineage>
        <taxon>Bacteria</taxon>
        <taxon>Bacillati</taxon>
        <taxon>Actinomycetota</taxon>
        <taxon>Actinomycetes</taxon>
        <taxon>Micrococcales</taxon>
        <taxon>Cellulomonadaceae</taxon>
        <taxon>Cellulomonas</taxon>
    </lineage>
</organism>
<dbReference type="OrthoDB" id="4741951at2"/>
<name>A0A512PEF7_9CELL</name>
<comment type="caution">
    <text evidence="1">The sequence shown here is derived from an EMBL/GenBank/DDBJ whole genome shotgun (WGS) entry which is preliminary data.</text>
</comment>
<proteinExistence type="predicted"/>
<gene>
    <name evidence="1" type="ORF">CSO01_23120</name>
</gene>
<protein>
    <recommendedName>
        <fullName evidence="3">Ferredoxin</fullName>
    </recommendedName>
</protein>
<dbReference type="SUPFAM" id="SSF54862">
    <property type="entry name" value="4Fe-4S ferredoxins"/>
    <property type="match status" value="1"/>
</dbReference>
<dbReference type="Pfam" id="PF13459">
    <property type="entry name" value="Fer4_15"/>
    <property type="match status" value="1"/>
</dbReference>
<dbReference type="RefSeq" id="WP_146953347.1">
    <property type="nucleotide sequence ID" value="NZ_BAABBJ010000007.1"/>
</dbReference>
<dbReference type="Proteomes" id="UP000321798">
    <property type="component" value="Unassembled WGS sequence"/>
</dbReference>
<dbReference type="Gene3D" id="3.30.70.20">
    <property type="match status" value="1"/>
</dbReference>